<feature type="transmembrane region" description="Helical" evidence="1">
    <location>
        <begin position="6"/>
        <end position="25"/>
    </location>
</feature>
<comment type="caution">
    <text evidence="2">The sequence shown here is derived from an EMBL/GenBank/DDBJ whole genome shotgun (WGS) entry which is preliminary data.</text>
</comment>
<keyword evidence="1" id="KW-0472">Membrane</keyword>
<dbReference type="EMBL" id="QKZR01000001">
    <property type="protein sequence ID" value="PZX43968.1"/>
    <property type="molecule type" value="Genomic_DNA"/>
</dbReference>
<protein>
    <recommendedName>
        <fullName evidence="4">HTH luxR-type domain-containing protein</fullName>
    </recommendedName>
</protein>
<dbReference type="InterPro" id="IPR016032">
    <property type="entry name" value="Sig_transdc_resp-reg_C-effctor"/>
</dbReference>
<reference evidence="2 3" key="1">
    <citation type="submission" date="2018-06" db="EMBL/GenBank/DDBJ databases">
        <title>Genomic Encyclopedia of Archaeal and Bacterial Type Strains, Phase II (KMG-II): from individual species to whole genera.</title>
        <authorList>
            <person name="Goeker M."/>
        </authorList>
    </citation>
    <scope>NUCLEOTIDE SEQUENCE [LARGE SCALE GENOMIC DNA]</scope>
    <source>
        <strain evidence="2 3">DSM 17205</strain>
    </source>
</reference>
<name>A0ABX5Q1P6_9FLAO</name>
<keyword evidence="1" id="KW-1133">Transmembrane helix</keyword>
<evidence type="ECO:0000256" key="1">
    <source>
        <dbReference type="SAM" id="Phobius"/>
    </source>
</evidence>
<gene>
    <name evidence="2" type="ORF">LX97_00973</name>
</gene>
<dbReference type="InterPro" id="IPR036388">
    <property type="entry name" value="WH-like_DNA-bd_sf"/>
</dbReference>
<dbReference type="Proteomes" id="UP000248584">
    <property type="component" value="Unassembled WGS sequence"/>
</dbReference>
<proteinExistence type="predicted"/>
<feature type="transmembrane region" description="Helical" evidence="1">
    <location>
        <begin position="341"/>
        <end position="358"/>
    </location>
</feature>
<dbReference type="SUPFAM" id="SSF46894">
    <property type="entry name" value="C-terminal effector domain of the bipartite response regulators"/>
    <property type="match status" value="1"/>
</dbReference>
<keyword evidence="1" id="KW-0812">Transmembrane</keyword>
<evidence type="ECO:0000313" key="2">
    <source>
        <dbReference type="EMBL" id="PZX43968.1"/>
    </source>
</evidence>
<accession>A0ABX5Q1P6</accession>
<evidence type="ECO:0008006" key="4">
    <source>
        <dbReference type="Google" id="ProtNLM"/>
    </source>
</evidence>
<dbReference type="Gene3D" id="1.10.10.10">
    <property type="entry name" value="Winged helix-like DNA-binding domain superfamily/Winged helix DNA-binding domain"/>
    <property type="match status" value="1"/>
</dbReference>
<keyword evidence="3" id="KW-1185">Reference proteome</keyword>
<sequence length="524" mass="60971">MQLVKLYQVIVLFFLNLVGVITINAQTSHGEKFLDSASNTIDSNHFIAQQYLDSIPKPLSESIKGHIACYYELKVLINSKNEEDAKQYQNSILTLKYAELENNYDLAGWASLELFYSAYIRKKDSSAYHFLDKAHDYYTLADNRQGLAEVTQMEALDELNKGNFINSNNILLDNLEHYKSFKDDGYYQLYGLFLITSNYLELDNLTEAHVYFNNLKNLKADTSITPALYNSHLATLYGDFAEFHFNDKAMDSTLFYLNKSKRVKDAMTDEDKRNYFNLYADYFDYEKNYQSKNNYIDSLRFLEDNVLRKTMDASLLIGDVLLQSENELNVEKRKKELTKTWAISLSAVLLIGLGFYLIKNKKTKQIIRNFKKNKDEFAYLKDNHEKLKAKVKGIEGYLSEIKIEIKNIAAISELKEQQNRVKELYKKIQLNSSTLFSSGEDHLNLINDLNVDFFNQLSTKHPKLNSSEKIICYYLFMDFTNKEISSFTNSSVRAVESKRYRISSKLNLKQKNMKLSDYLKESFS</sequence>
<organism evidence="2 3">
    <name type="scientific">Nonlabens dokdonensis</name>
    <dbReference type="NCBI Taxonomy" id="328515"/>
    <lineage>
        <taxon>Bacteria</taxon>
        <taxon>Pseudomonadati</taxon>
        <taxon>Bacteroidota</taxon>
        <taxon>Flavobacteriia</taxon>
        <taxon>Flavobacteriales</taxon>
        <taxon>Flavobacteriaceae</taxon>
        <taxon>Nonlabens</taxon>
    </lineage>
</organism>
<evidence type="ECO:0000313" key="3">
    <source>
        <dbReference type="Proteomes" id="UP000248584"/>
    </source>
</evidence>